<dbReference type="Proteomes" id="UP001556367">
    <property type="component" value="Unassembled WGS sequence"/>
</dbReference>
<proteinExistence type="predicted"/>
<protein>
    <submittedName>
        <fullName evidence="1">Uncharacterized protein</fullName>
    </submittedName>
</protein>
<name>A0ABR3IUD6_9AGAR</name>
<sequence>MYRATDNLRCYICQAALPLMLCDPTAPAEPPPGHKSHLNHLEVRPEHWRRLTTLKGFYEDKLEVIIGAWVDSKIPEKSLGIHDEDMETGERISVPCAPLFNIPDQLLRRPANLIRLAAWLDNLPFQTVQRILHLVFPQTHGWGFVQNDSSDRDKRIFEYFMWTNTAVEIDDAKRYGDRSVLIAYQPPWVLSRQDMKEFASSKAMPPFRAEGHFYPTPLQSNERLWAKIWDTCVEKDTRWFVVTTYQQWVFGVFTKGWTTAYVTSPYECDEYGPTILEFLTYWVACAMQLPGSSRAPQVPEPLSALIPPSIHRANEANCSTPEPSESNWDGKSVAAGSSAGASMTLSPVISEVGLSDVGFLPTPLEQQGVPLYRVEAWREFTDIESDIIIEPELPGSPMQVASGPPTPRAIPLELGEWVF</sequence>
<gene>
    <name evidence="1" type="ORF">HGRIS_013087</name>
</gene>
<accession>A0ABR3IUD6</accession>
<evidence type="ECO:0000313" key="2">
    <source>
        <dbReference type="Proteomes" id="UP001556367"/>
    </source>
</evidence>
<evidence type="ECO:0000313" key="1">
    <source>
        <dbReference type="EMBL" id="KAL0946926.1"/>
    </source>
</evidence>
<organism evidence="1 2">
    <name type="scientific">Hohenbuehelia grisea</name>
    <dbReference type="NCBI Taxonomy" id="104357"/>
    <lineage>
        <taxon>Eukaryota</taxon>
        <taxon>Fungi</taxon>
        <taxon>Dikarya</taxon>
        <taxon>Basidiomycota</taxon>
        <taxon>Agaricomycotina</taxon>
        <taxon>Agaricomycetes</taxon>
        <taxon>Agaricomycetidae</taxon>
        <taxon>Agaricales</taxon>
        <taxon>Pleurotineae</taxon>
        <taxon>Pleurotaceae</taxon>
        <taxon>Hohenbuehelia</taxon>
    </lineage>
</organism>
<keyword evidence="2" id="KW-1185">Reference proteome</keyword>
<reference evidence="2" key="1">
    <citation type="submission" date="2024-06" db="EMBL/GenBank/DDBJ databases">
        <title>Multi-omics analyses provide insights into the biosynthesis of the anticancer antibiotic pleurotin in Hohenbuehelia grisea.</title>
        <authorList>
            <person name="Weaver J.A."/>
            <person name="Alberti F."/>
        </authorList>
    </citation>
    <scope>NUCLEOTIDE SEQUENCE [LARGE SCALE GENOMIC DNA]</scope>
    <source>
        <strain evidence="2">T-177</strain>
    </source>
</reference>
<comment type="caution">
    <text evidence="1">The sequence shown here is derived from an EMBL/GenBank/DDBJ whole genome shotgun (WGS) entry which is preliminary data.</text>
</comment>
<dbReference type="EMBL" id="JASNQZ010000015">
    <property type="protein sequence ID" value="KAL0946926.1"/>
    <property type="molecule type" value="Genomic_DNA"/>
</dbReference>